<dbReference type="InterPro" id="IPR023977">
    <property type="entry name" value="MbnP-like"/>
</dbReference>
<evidence type="ECO:0000313" key="2">
    <source>
        <dbReference type="EMBL" id="GLX77709.1"/>
    </source>
</evidence>
<evidence type="ECO:0000313" key="3">
    <source>
        <dbReference type="Proteomes" id="UP001157186"/>
    </source>
</evidence>
<name>A0ABQ6GR94_9GAMM</name>
<gene>
    <name evidence="2" type="ORF">tinsulaeT_10490</name>
</gene>
<reference evidence="2 3" key="1">
    <citation type="submission" date="2023-03" db="EMBL/GenBank/DDBJ databases">
        <title>Draft genome sequence of Thalassotalea insulae KCTC 62186T.</title>
        <authorList>
            <person name="Sawabe T."/>
        </authorList>
    </citation>
    <scope>NUCLEOTIDE SEQUENCE [LARGE SCALE GENOMIC DNA]</scope>
    <source>
        <strain evidence="2 3">KCTC 62186</strain>
    </source>
</reference>
<dbReference type="InterPro" id="IPR046863">
    <property type="entry name" value="MbnP-like_dom"/>
</dbReference>
<evidence type="ECO:0000259" key="1">
    <source>
        <dbReference type="Pfam" id="PF20243"/>
    </source>
</evidence>
<sequence length="257" mass="29138">MIISRLIAGLLLLILFGCSTEKVDNQLEISMRFNQKIVSCSSELSLGDKVWRIGQVQFFIANVEAQDAKGRWQTILLKSMATQSSTLALVGQNCAEKDKANWQLTFEPDVKLSQFQRLRFQLGVPFELNHLNPLTQTSPLNVSSMFWVWQTGHKFARIEMQSASDNWIFHLGSTGCLSPSVMRAPSEPCRYPNLYSFELALDNHDQLVFDLAKLLDKVELGQQAHCQSEHDNPNCRRLFNNLSHVSGQSVFRMATSE</sequence>
<comment type="caution">
    <text evidence="2">The sequence shown here is derived from an EMBL/GenBank/DDBJ whole genome shotgun (WGS) entry which is preliminary data.</text>
</comment>
<keyword evidence="3" id="KW-1185">Reference proteome</keyword>
<feature type="domain" description="Copper-binding protein MbnP-like" evidence="1">
    <location>
        <begin position="26"/>
        <end position="227"/>
    </location>
</feature>
<protein>
    <recommendedName>
        <fullName evidence="1">Copper-binding protein MbnP-like domain-containing protein</fullName>
    </recommendedName>
</protein>
<dbReference type="NCBIfam" id="TIGR04052">
    <property type="entry name" value="MbnP_like_WxW"/>
    <property type="match status" value="1"/>
</dbReference>
<dbReference type="Pfam" id="PF20243">
    <property type="entry name" value="MbnP"/>
    <property type="match status" value="1"/>
</dbReference>
<accession>A0ABQ6GR94</accession>
<dbReference type="Proteomes" id="UP001157186">
    <property type="component" value="Unassembled WGS sequence"/>
</dbReference>
<proteinExistence type="predicted"/>
<dbReference type="RefSeq" id="WP_284243600.1">
    <property type="nucleotide sequence ID" value="NZ_BSST01000001.1"/>
</dbReference>
<organism evidence="2 3">
    <name type="scientific">Thalassotalea insulae</name>
    <dbReference type="NCBI Taxonomy" id="2056778"/>
    <lineage>
        <taxon>Bacteria</taxon>
        <taxon>Pseudomonadati</taxon>
        <taxon>Pseudomonadota</taxon>
        <taxon>Gammaproteobacteria</taxon>
        <taxon>Alteromonadales</taxon>
        <taxon>Colwelliaceae</taxon>
        <taxon>Thalassotalea</taxon>
    </lineage>
</organism>
<dbReference type="EMBL" id="BSST01000001">
    <property type="protein sequence ID" value="GLX77709.1"/>
    <property type="molecule type" value="Genomic_DNA"/>
</dbReference>
<dbReference type="PROSITE" id="PS51257">
    <property type="entry name" value="PROKAR_LIPOPROTEIN"/>
    <property type="match status" value="1"/>
</dbReference>